<dbReference type="InterPro" id="IPR035906">
    <property type="entry name" value="MetI-like_sf"/>
</dbReference>
<dbReference type="PROSITE" id="PS50928">
    <property type="entry name" value="ABC_TM1"/>
    <property type="match status" value="1"/>
</dbReference>
<dbReference type="Proteomes" id="UP000542210">
    <property type="component" value="Unassembled WGS sequence"/>
</dbReference>
<feature type="domain" description="ABC transmembrane type-1" evidence="8">
    <location>
        <begin position="95"/>
        <end position="301"/>
    </location>
</feature>
<dbReference type="Pfam" id="PF00528">
    <property type="entry name" value="BPD_transp_1"/>
    <property type="match status" value="1"/>
</dbReference>
<dbReference type="PANTHER" id="PTHR30465:SF0">
    <property type="entry name" value="OLIGOPEPTIDE TRANSPORT SYSTEM PERMEASE PROTEIN APPB"/>
    <property type="match status" value="1"/>
</dbReference>
<evidence type="ECO:0000256" key="2">
    <source>
        <dbReference type="ARBA" id="ARBA00022448"/>
    </source>
</evidence>
<dbReference type="CDD" id="cd06261">
    <property type="entry name" value="TM_PBP2"/>
    <property type="match status" value="1"/>
</dbReference>
<keyword evidence="4 7" id="KW-0812">Transmembrane</keyword>
<reference evidence="9 10" key="1">
    <citation type="submission" date="2020-08" db="EMBL/GenBank/DDBJ databases">
        <title>Sequencing the genomes of 1000 actinobacteria strains.</title>
        <authorList>
            <person name="Klenk H.-P."/>
        </authorList>
    </citation>
    <scope>NUCLEOTIDE SEQUENCE [LARGE SCALE GENOMIC DNA]</scope>
    <source>
        <strain evidence="9 10">DSM 45784</strain>
    </source>
</reference>
<comment type="caution">
    <text evidence="9">The sequence shown here is derived from an EMBL/GenBank/DDBJ whole genome shotgun (WGS) entry which is preliminary data.</text>
</comment>
<keyword evidence="5 7" id="KW-1133">Transmembrane helix</keyword>
<feature type="transmembrane region" description="Helical" evidence="7">
    <location>
        <begin position="236"/>
        <end position="262"/>
    </location>
</feature>
<feature type="transmembrane region" description="Helical" evidence="7">
    <location>
        <begin position="131"/>
        <end position="155"/>
    </location>
</feature>
<keyword evidence="10" id="KW-1185">Reference proteome</keyword>
<feature type="transmembrane region" description="Helical" evidence="7">
    <location>
        <begin position="282"/>
        <end position="308"/>
    </location>
</feature>
<keyword evidence="6 7" id="KW-0472">Membrane</keyword>
<dbReference type="InterPro" id="IPR000515">
    <property type="entry name" value="MetI-like"/>
</dbReference>
<evidence type="ECO:0000256" key="4">
    <source>
        <dbReference type="ARBA" id="ARBA00022692"/>
    </source>
</evidence>
<organism evidence="9 10">
    <name type="scientific">Sphaerisporangium siamense</name>
    <dbReference type="NCBI Taxonomy" id="795645"/>
    <lineage>
        <taxon>Bacteria</taxon>
        <taxon>Bacillati</taxon>
        <taxon>Actinomycetota</taxon>
        <taxon>Actinomycetes</taxon>
        <taxon>Streptosporangiales</taxon>
        <taxon>Streptosporangiaceae</taxon>
        <taxon>Sphaerisporangium</taxon>
    </lineage>
</organism>
<dbReference type="SUPFAM" id="SSF161098">
    <property type="entry name" value="MetI-like"/>
    <property type="match status" value="1"/>
</dbReference>
<dbReference type="PANTHER" id="PTHR30465">
    <property type="entry name" value="INNER MEMBRANE ABC TRANSPORTER"/>
    <property type="match status" value="1"/>
</dbReference>
<comment type="subcellular location">
    <subcellularLocation>
        <location evidence="1 7">Cell membrane</location>
        <topology evidence="1 7">Multi-pass membrane protein</topology>
    </subcellularLocation>
</comment>
<feature type="transmembrane region" description="Helical" evidence="7">
    <location>
        <begin position="12"/>
        <end position="30"/>
    </location>
</feature>
<dbReference type="InterPro" id="IPR045621">
    <property type="entry name" value="BPD_transp_1_N"/>
</dbReference>
<gene>
    <name evidence="9" type="ORF">BJ982_002595</name>
</gene>
<evidence type="ECO:0000256" key="3">
    <source>
        <dbReference type="ARBA" id="ARBA00022475"/>
    </source>
</evidence>
<dbReference type="Pfam" id="PF19300">
    <property type="entry name" value="BPD_transp_1_N"/>
    <property type="match status" value="1"/>
</dbReference>
<sequence>MLGYLVRRIGQAVFVVLVVTVVVFVLLHQLPGGPARAIIGAKATAEQIREFNKANGLDAPAMVQYFRMLRNWATGDFGFSYKLNQSVGALIADRLPKTLVLNLLALALTVAISVPVGIYQAVRRGRTFDYAATWAAFVFYAAPSFFLGIVLISLFSQQLEIFPPQAPQTDSVAGLFADFRSMILPIIVLSLSGIAIGARYMRSSVLDNIGQEYVRTAQAKGCSGLRVMTRHVLRNAIIPIVTLLGLSLPALFAGALIAESLFNFPGMGLLFWQAAQASDYPIELAVVLVTAVATVAGNLVADICYAVLDPRVRLAG</sequence>
<evidence type="ECO:0000256" key="5">
    <source>
        <dbReference type="ARBA" id="ARBA00022989"/>
    </source>
</evidence>
<protein>
    <submittedName>
        <fullName evidence="9">Peptide/nickel transport system permease protein</fullName>
    </submittedName>
</protein>
<name>A0A7W7GBJ6_9ACTN</name>
<dbReference type="EMBL" id="JACHND010000001">
    <property type="protein sequence ID" value="MBB4701051.1"/>
    <property type="molecule type" value="Genomic_DNA"/>
</dbReference>
<feature type="transmembrane region" description="Helical" evidence="7">
    <location>
        <begin position="182"/>
        <end position="201"/>
    </location>
</feature>
<keyword evidence="2 7" id="KW-0813">Transport</keyword>
<proteinExistence type="inferred from homology"/>
<evidence type="ECO:0000256" key="7">
    <source>
        <dbReference type="RuleBase" id="RU363032"/>
    </source>
</evidence>
<comment type="similarity">
    <text evidence="7">Belongs to the binding-protein-dependent transport system permease family.</text>
</comment>
<evidence type="ECO:0000313" key="9">
    <source>
        <dbReference type="EMBL" id="MBB4701051.1"/>
    </source>
</evidence>
<keyword evidence="3" id="KW-1003">Cell membrane</keyword>
<dbReference type="GO" id="GO:0055085">
    <property type="term" value="P:transmembrane transport"/>
    <property type="evidence" value="ECO:0007669"/>
    <property type="project" value="InterPro"/>
</dbReference>
<evidence type="ECO:0000259" key="8">
    <source>
        <dbReference type="PROSITE" id="PS50928"/>
    </source>
</evidence>
<evidence type="ECO:0000256" key="6">
    <source>
        <dbReference type="ARBA" id="ARBA00023136"/>
    </source>
</evidence>
<feature type="transmembrane region" description="Helical" evidence="7">
    <location>
        <begin position="99"/>
        <end position="119"/>
    </location>
</feature>
<accession>A0A7W7GBJ6</accession>
<dbReference type="AlphaFoldDB" id="A0A7W7GBJ6"/>
<dbReference type="GO" id="GO:0005886">
    <property type="term" value="C:plasma membrane"/>
    <property type="evidence" value="ECO:0007669"/>
    <property type="project" value="UniProtKB-SubCell"/>
</dbReference>
<dbReference type="RefSeq" id="WP_184879886.1">
    <property type="nucleotide sequence ID" value="NZ_BOOV01000017.1"/>
</dbReference>
<dbReference type="Gene3D" id="1.10.3720.10">
    <property type="entry name" value="MetI-like"/>
    <property type="match status" value="1"/>
</dbReference>
<evidence type="ECO:0000256" key="1">
    <source>
        <dbReference type="ARBA" id="ARBA00004651"/>
    </source>
</evidence>
<evidence type="ECO:0000313" key="10">
    <source>
        <dbReference type="Proteomes" id="UP000542210"/>
    </source>
</evidence>